<keyword evidence="1" id="KW-0812">Transmembrane</keyword>
<keyword evidence="1" id="KW-0472">Membrane</keyword>
<comment type="caution">
    <text evidence="2">The sequence shown here is derived from an EMBL/GenBank/DDBJ whole genome shotgun (WGS) entry which is preliminary data.</text>
</comment>
<proteinExistence type="predicted"/>
<dbReference type="Proteomes" id="UP000789405">
    <property type="component" value="Unassembled WGS sequence"/>
</dbReference>
<protein>
    <submittedName>
        <fullName evidence="2">10730_t:CDS:1</fullName>
    </submittedName>
</protein>
<reference evidence="2" key="1">
    <citation type="submission" date="2021-06" db="EMBL/GenBank/DDBJ databases">
        <authorList>
            <person name="Kallberg Y."/>
            <person name="Tangrot J."/>
            <person name="Rosling A."/>
        </authorList>
    </citation>
    <scope>NUCLEOTIDE SEQUENCE</scope>
    <source>
        <strain evidence="2">MA453B</strain>
    </source>
</reference>
<accession>A0A9N9JCE6</accession>
<sequence length="42" mass="4831">LLDFFLGTSGFMIWLFEVDPRFLGFFLIASGVYGVDLLLRFP</sequence>
<evidence type="ECO:0000313" key="3">
    <source>
        <dbReference type="Proteomes" id="UP000789405"/>
    </source>
</evidence>
<organism evidence="2 3">
    <name type="scientific">Dentiscutata erythropus</name>
    <dbReference type="NCBI Taxonomy" id="1348616"/>
    <lineage>
        <taxon>Eukaryota</taxon>
        <taxon>Fungi</taxon>
        <taxon>Fungi incertae sedis</taxon>
        <taxon>Mucoromycota</taxon>
        <taxon>Glomeromycotina</taxon>
        <taxon>Glomeromycetes</taxon>
        <taxon>Diversisporales</taxon>
        <taxon>Gigasporaceae</taxon>
        <taxon>Dentiscutata</taxon>
    </lineage>
</organism>
<evidence type="ECO:0000256" key="1">
    <source>
        <dbReference type="SAM" id="Phobius"/>
    </source>
</evidence>
<dbReference type="EMBL" id="CAJVPY010020059">
    <property type="protein sequence ID" value="CAG8774017.1"/>
    <property type="molecule type" value="Genomic_DNA"/>
</dbReference>
<keyword evidence="3" id="KW-1185">Reference proteome</keyword>
<gene>
    <name evidence="2" type="ORF">DERYTH_LOCUS18969</name>
</gene>
<evidence type="ECO:0000313" key="2">
    <source>
        <dbReference type="EMBL" id="CAG8774017.1"/>
    </source>
</evidence>
<keyword evidence="1" id="KW-1133">Transmembrane helix</keyword>
<dbReference type="AlphaFoldDB" id="A0A9N9JCE6"/>
<feature type="transmembrane region" description="Helical" evidence="1">
    <location>
        <begin position="20"/>
        <end position="39"/>
    </location>
</feature>
<name>A0A9N9JCE6_9GLOM</name>
<feature type="non-terminal residue" evidence="2">
    <location>
        <position position="1"/>
    </location>
</feature>
<feature type="non-terminal residue" evidence="2">
    <location>
        <position position="42"/>
    </location>
</feature>